<sequence length="273" mass="31590">MNKSKDIAHLSSKQYSSAEKLLARWNLYDYSIPKIDIYKTALKMLSLKGNEDIFEAGCGNGDVLLGLRRNGYTGRLVGMDINDKMFNEAKKIQKQENLRPIEFKIGSADKLPFPDKSFDLIFAFFMLYHVPDINKTLIEWKRVLKDSGKILIATASSSNKPKHKIFKKLIEESVKETTSPQFSHFFNLENGEKQLAKVFKVTDKFIYKGKIKIKKPELYLKALDSIRDMFDPTIPISIWNKERNAIEAKIEKEIEKYGHFTDTVKRGFFICEK</sequence>
<comment type="caution">
    <text evidence="2">The sequence shown here is derived from an EMBL/GenBank/DDBJ whole genome shotgun (WGS) entry which is preliminary data.</text>
</comment>
<dbReference type="CDD" id="cd02440">
    <property type="entry name" value="AdoMet_MTases"/>
    <property type="match status" value="1"/>
</dbReference>
<feature type="domain" description="Methyltransferase type 11" evidence="1">
    <location>
        <begin position="55"/>
        <end position="152"/>
    </location>
</feature>
<dbReference type="PANTHER" id="PTHR43861:SF1">
    <property type="entry name" value="TRANS-ACONITATE 2-METHYLTRANSFERASE"/>
    <property type="match status" value="1"/>
</dbReference>
<dbReference type="EMBL" id="PCYK01000013">
    <property type="protein sequence ID" value="PIR46047.1"/>
    <property type="molecule type" value="Genomic_DNA"/>
</dbReference>
<dbReference type="PANTHER" id="PTHR43861">
    <property type="entry name" value="TRANS-ACONITATE 2-METHYLTRANSFERASE-RELATED"/>
    <property type="match status" value="1"/>
</dbReference>
<organism evidence="2 3">
    <name type="scientific">Candidatus Vogelbacteria bacterium CG10_big_fil_rev_8_21_14_0_10_49_38</name>
    <dbReference type="NCBI Taxonomy" id="1975043"/>
    <lineage>
        <taxon>Bacteria</taxon>
        <taxon>Candidatus Vogeliibacteriota</taxon>
    </lineage>
</organism>
<dbReference type="InterPro" id="IPR013216">
    <property type="entry name" value="Methyltransf_11"/>
</dbReference>
<dbReference type="AlphaFoldDB" id="A0A2H0RHW0"/>
<dbReference type="GO" id="GO:0008757">
    <property type="term" value="F:S-adenosylmethionine-dependent methyltransferase activity"/>
    <property type="evidence" value="ECO:0007669"/>
    <property type="project" value="InterPro"/>
</dbReference>
<accession>A0A2H0RHW0</accession>
<evidence type="ECO:0000259" key="1">
    <source>
        <dbReference type="Pfam" id="PF08241"/>
    </source>
</evidence>
<reference evidence="2 3" key="1">
    <citation type="submission" date="2017-09" db="EMBL/GenBank/DDBJ databases">
        <title>Depth-based differentiation of microbial function through sediment-hosted aquifers and enrichment of novel symbionts in the deep terrestrial subsurface.</title>
        <authorList>
            <person name="Probst A.J."/>
            <person name="Ladd B."/>
            <person name="Jarett J.K."/>
            <person name="Geller-Mcgrath D.E."/>
            <person name="Sieber C.M."/>
            <person name="Emerson J.B."/>
            <person name="Anantharaman K."/>
            <person name="Thomas B.C."/>
            <person name="Malmstrom R."/>
            <person name="Stieglmeier M."/>
            <person name="Klingl A."/>
            <person name="Woyke T."/>
            <person name="Ryan C.M."/>
            <person name="Banfield J.F."/>
        </authorList>
    </citation>
    <scope>NUCLEOTIDE SEQUENCE [LARGE SCALE GENOMIC DNA]</scope>
    <source>
        <strain evidence="2">CG10_big_fil_rev_8_21_14_0_10_49_38</strain>
    </source>
</reference>
<dbReference type="InterPro" id="IPR029063">
    <property type="entry name" value="SAM-dependent_MTases_sf"/>
</dbReference>
<name>A0A2H0RHW0_9BACT</name>
<evidence type="ECO:0000313" key="2">
    <source>
        <dbReference type="EMBL" id="PIR46047.1"/>
    </source>
</evidence>
<dbReference type="Gene3D" id="3.40.50.150">
    <property type="entry name" value="Vaccinia Virus protein VP39"/>
    <property type="match status" value="1"/>
</dbReference>
<proteinExistence type="predicted"/>
<dbReference type="Proteomes" id="UP000230431">
    <property type="component" value="Unassembled WGS sequence"/>
</dbReference>
<evidence type="ECO:0000313" key="3">
    <source>
        <dbReference type="Proteomes" id="UP000230431"/>
    </source>
</evidence>
<dbReference type="SUPFAM" id="SSF53335">
    <property type="entry name" value="S-adenosyl-L-methionine-dependent methyltransferases"/>
    <property type="match status" value="1"/>
</dbReference>
<protein>
    <recommendedName>
        <fullName evidence="1">Methyltransferase type 11 domain-containing protein</fullName>
    </recommendedName>
</protein>
<dbReference type="Pfam" id="PF08241">
    <property type="entry name" value="Methyltransf_11"/>
    <property type="match status" value="1"/>
</dbReference>
<gene>
    <name evidence="2" type="ORF">COV08_01800</name>
</gene>